<dbReference type="EMBL" id="JACHIO010000004">
    <property type="protein sequence ID" value="MBB5062806.1"/>
    <property type="molecule type" value="Genomic_DNA"/>
</dbReference>
<dbReference type="AlphaFoldDB" id="A0A7W8E8N3"/>
<proteinExistence type="predicted"/>
<accession>A0A7W8E8N3</accession>
<name>A0A7W8E8N3_9BACT</name>
<evidence type="ECO:0000313" key="1">
    <source>
        <dbReference type="EMBL" id="MBB5062806.1"/>
    </source>
</evidence>
<evidence type="ECO:0000313" key="2">
    <source>
        <dbReference type="Proteomes" id="UP000584867"/>
    </source>
</evidence>
<organism evidence="1 2">
    <name type="scientific">Granulicella mallensis</name>
    <dbReference type="NCBI Taxonomy" id="940614"/>
    <lineage>
        <taxon>Bacteria</taxon>
        <taxon>Pseudomonadati</taxon>
        <taxon>Acidobacteriota</taxon>
        <taxon>Terriglobia</taxon>
        <taxon>Terriglobales</taxon>
        <taxon>Acidobacteriaceae</taxon>
        <taxon>Granulicella</taxon>
    </lineage>
</organism>
<reference evidence="1 2" key="1">
    <citation type="submission" date="2020-08" db="EMBL/GenBank/DDBJ databases">
        <title>Genomic Encyclopedia of Type Strains, Phase IV (KMG-V): Genome sequencing to study the core and pangenomes of soil and plant-associated prokaryotes.</title>
        <authorList>
            <person name="Whitman W."/>
        </authorList>
    </citation>
    <scope>NUCLEOTIDE SEQUENCE [LARGE SCALE GENOMIC DNA]</scope>
    <source>
        <strain evidence="1 2">X5P3</strain>
    </source>
</reference>
<gene>
    <name evidence="1" type="ORF">HDF15_001143</name>
</gene>
<dbReference type="Proteomes" id="UP000584867">
    <property type="component" value="Unassembled WGS sequence"/>
</dbReference>
<protein>
    <submittedName>
        <fullName evidence="1">Glutaredoxin</fullName>
    </submittedName>
</protein>
<comment type="caution">
    <text evidence="1">The sequence shown here is derived from an EMBL/GenBank/DDBJ whole genome shotgun (WGS) entry which is preliminary data.</text>
</comment>
<sequence length="78" mass="9211">MTKYVYLVLDCKNPKCRTVDLLKYHGVYEGQLEIGEMFPEGFSWGCGQCHQTYRYLQEETRLALLDFPPPKEWKEAAF</sequence>